<comment type="caution">
    <text evidence="4">The sequence shown here is derived from an EMBL/GenBank/DDBJ whole genome shotgun (WGS) entry which is preliminary data.</text>
</comment>
<keyword evidence="3" id="KW-1133">Transmembrane helix</keyword>
<evidence type="ECO:0000313" key="5">
    <source>
        <dbReference type="Proteomes" id="UP001157134"/>
    </source>
</evidence>
<keyword evidence="5" id="KW-1185">Reference proteome</keyword>
<evidence type="ECO:0000256" key="2">
    <source>
        <dbReference type="ARBA" id="ARBA00022481"/>
    </source>
</evidence>
<sequence>MKNLMKAKNNKGFTLIELMIVVAIIGILAAVAIPQYQQYTRSATAQSVFNEVQTYKTAVALCAQVSGGQLGTCDAGAEGIPAVNGAVTAVADGVISMNLGNIDGNGDSTVDVTPTLEATRITWAVTGTGAGTNACTEGWIECN</sequence>
<protein>
    <recommendedName>
        <fullName evidence="6">Prepilin-type N-terminal cleavage/methylation domain-containing protein</fullName>
    </recommendedName>
</protein>
<dbReference type="NCBIfam" id="TIGR02532">
    <property type="entry name" value="IV_pilin_GFxxxE"/>
    <property type="match status" value="1"/>
</dbReference>
<evidence type="ECO:0000256" key="1">
    <source>
        <dbReference type="ARBA" id="ARBA00005233"/>
    </source>
</evidence>
<dbReference type="EMBL" id="BSSV01000004">
    <property type="protein sequence ID" value="GLX85892.1"/>
    <property type="molecule type" value="Genomic_DNA"/>
</dbReference>
<evidence type="ECO:0008006" key="6">
    <source>
        <dbReference type="Google" id="ProtNLM"/>
    </source>
</evidence>
<feature type="transmembrane region" description="Helical" evidence="3">
    <location>
        <begin position="12"/>
        <end position="33"/>
    </location>
</feature>
<accession>A0ABQ6HGQ3</accession>
<comment type="similarity">
    <text evidence="1">Belongs to the N-Me-Phe pilin family.</text>
</comment>
<keyword evidence="3" id="KW-0472">Membrane</keyword>
<gene>
    <name evidence="4" type="ORF">tloyanaT_21440</name>
</gene>
<evidence type="ECO:0000256" key="3">
    <source>
        <dbReference type="SAM" id="Phobius"/>
    </source>
</evidence>
<evidence type="ECO:0000313" key="4">
    <source>
        <dbReference type="EMBL" id="GLX85892.1"/>
    </source>
</evidence>
<keyword evidence="3" id="KW-0812">Transmembrane</keyword>
<organism evidence="4 5">
    <name type="scientific">Thalassotalea loyana</name>
    <dbReference type="NCBI Taxonomy" id="280483"/>
    <lineage>
        <taxon>Bacteria</taxon>
        <taxon>Pseudomonadati</taxon>
        <taxon>Pseudomonadota</taxon>
        <taxon>Gammaproteobacteria</taxon>
        <taxon>Alteromonadales</taxon>
        <taxon>Colwelliaceae</taxon>
        <taxon>Thalassotalea</taxon>
    </lineage>
</organism>
<dbReference type="InterPro" id="IPR045584">
    <property type="entry name" value="Pilin-like"/>
</dbReference>
<name>A0ABQ6HGQ3_9GAMM</name>
<dbReference type="Gene3D" id="3.30.700.10">
    <property type="entry name" value="Glycoprotein, Type 4 Pilin"/>
    <property type="match status" value="1"/>
</dbReference>
<dbReference type="Proteomes" id="UP001157134">
    <property type="component" value="Unassembled WGS sequence"/>
</dbReference>
<dbReference type="InterPro" id="IPR012902">
    <property type="entry name" value="N_methyl_site"/>
</dbReference>
<dbReference type="PANTHER" id="PTHR30093">
    <property type="entry name" value="GENERAL SECRETION PATHWAY PROTEIN G"/>
    <property type="match status" value="1"/>
</dbReference>
<dbReference type="SUPFAM" id="SSF54523">
    <property type="entry name" value="Pili subunits"/>
    <property type="match status" value="1"/>
</dbReference>
<proteinExistence type="inferred from homology"/>
<dbReference type="PANTHER" id="PTHR30093:SF34">
    <property type="entry name" value="PREPILIN PEPTIDASE-DEPENDENT PROTEIN D"/>
    <property type="match status" value="1"/>
</dbReference>
<keyword evidence="2" id="KW-0488">Methylation</keyword>
<dbReference type="Pfam" id="PF07963">
    <property type="entry name" value="N_methyl"/>
    <property type="match status" value="1"/>
</dbReference>
<dbReference type="PROSITE" id="PS00409">
    <property type="entry name" value="PROKAR_NTER_METHYL"/>
    <property type="match status" value="1"/>
</dbReference>
<reference evidence="4 5" key="1">
    <citation type="submission" date="2023-03" db="EMBL/GenBank/DDBJ databases">
        <title>Thalassotalea loyana LMG 22536T draft genome sequence.</title>
        <authorList>
            <person name="Sawabe T."/>
        </authorList>
    </citation>
    <scope>NUCLEOTIDE SEQUENCE [LARGE SCALE GENOMIC DNA]</scope>
    <source>
        <strain evidence="4 5">LMG 22536</strain>
    </source>
</reference>